<dbReference type="EMBL" id="GGFK01015807">
    <property type="protein sequence ID" value="MBW49128.1"/>
    <property type="molecule type" value="Transcribed_RNA"/>
</dbReference>
<accession>A0A2M4B8G1</accession>
<dbReference type="AlphaFoldDB" id="A0A2M4B8G1"/>
<sequence length="67" mass="7765">MRPSQCALLCVTVCVSISSWVGYTIETIETKLTTKNRTSRRRSAAHYHYGPFWARFGKRKRNENGWG</sequence>
<evidence type="ECO:0000256" key="1">
    <source>
        <dbReference type="SAM" id="SignalP"/>
    </source>
</evidence>
<keyword evidence="1" id="KW-0732">Signal</keyword>
<name>A0A2M4B8G1_9DIPT</name>
<evidence type="ECO:0000313" key="2">
    <source>
        <dbReference type="EMBL" id="MBW49128.1"/>
    </source>
</evidence>
<feature type="chain" id="PRO_5014979810" evidence="1">
    <location>
        <begin position="23"/>
        <end position="67"/>
    </location>
</feature>
<organism evidence="2">
    <name type="scientific">Anopheles triannulatus</name>
    <dbReference type="NCBI Taxonomy" id="58253"/>
    <lineage>
        <taxon>Eukaryota</taxon>
        <taxon>Metazoa</taxon>
        <taxon>Ecdysozoa</taxon>
        <taxon>Arthropoda</taxon>
        <taxon>Hexapoda</taxon>
        <taxon>Insecta</taxon>
        <taxon>Pterygota</taxon>
        <taxon>Neoptera</taxon>
        <taxon>Endopterygota</taxon>
        <taxon>Diptera</taxon>
        <taxon>Nematocera</taxon>
        <taxon>Culicoidea</taxon>
        <taxon>Culicidae</taxon>
        <taxon>Anophelinae</taxon>
        <taxon>Anopheles</taxon>
    </lineage>
</organism>
<reference evidence="2" key="1">
    <citation type="submission" date="2018-01" db="EMBL/GenBank/DDBJ databases">
        <title>An insight into the sialome of Amazonian anophelines.</title>
        <authorList>
            <person name="Ribeiro J.M."/>
            <person name="Scarpassa V."/>
            <person name="Calvo E."/>
        </authorList>
    </citation>
    <scope>NUCLEOTIDE SEQUENCE</scope>
    <source>
        <tissue evidence="2">Salivary glands</tissue>
    </source>
</reference>
<proteinExistence type="predicted"/>
<feature type="signal peptide" evidence="1">
    <location>
        <begin position="1"/>
        <end position="22"/>
    </location>
</feature>
<protein>
    <submittedName>
        <fullName evidence="2">Putative secreted protein</fullName>
    </submittedName>
</protein>